<sequence>MKFRLKIFAKLENISFLRPYGGVDTVNMPYFFKMLCENCGAVTSEQCTFLNQKEYHNEKNIIIVLRDFTMADSGAYSPLMVFDVDGAQIHKYVFNGGWEVKPINLVNGGFVGVGGSPPIVKELNNRFVRI</sequence>
<dbReference type="PANTHER" id="PTHR12857">
    <property type="entry name" value="CXXC MOTIF CONTAINING ZINC BINDING PROTEIN"/>
    <property type="match status" value="1"/>
</dbReference>
<keyword evidence="3" id="KW-0862">Zinc</keyword>
<proteinExistence type="inferred from homology"/>
<dbReference type="EMBL" id="MJEQ01037185">
    <property type="protein sequence ID" value="OIT05249.1"/>
    <property type="molecule type" value="Genomic_DNA"/>
</dbReference>
<evidence type="ECO:0000313" key="4">
    <source>
        <dbReference type="EMBL" id="OIT05249.1"/>
    </source>
</evidence>
<dbReference type="OMA" id="VFNGGWE"/>
<protein>
    <submittedName>
        <fullName evidence="4">Uncharacterized protein</fullName>
    </submittedName>
</protein>
<dbReference type="AlphaFoldDB" id="A0A1J6JDW2"/>
<dbReference type="Pfam" id="PF05907">
    <property type="entry name" value="CXXC_Zn-b_euk"/>
    <property type="match status" value="1"/>
</dbReference>
<keyword evidence="2" id="KW-0479">Metal-binding</keyword>
<dbReference type="PANTHER" id="PTHR12857:SF0">
    <property type="entry name" value="CXXC MOTIF CONTAINING ZINC BINDING PROTEIN"/>
    <property type="match status" value="1"/>
</dbReference>
<gene>
    <name evidence="4" type="ORF">A4A49_11265</name>
</gene>
<dbReference type="InterPro" id="IPR008584">
    <property type="entry name" value="CXXC_Zn-binding_euk"/>
</dbReference>
<organism evidence="4 5">
    <name type="scientific">Nicotiana attenuata</name>
    <name type="common">Coyote tobacco</name>
    <dbReference type="NCBI Taxonomy" id="49451"/>
    <lineage>
        <taxon>Eukaryota</taxon>
        <taxon>Viridiplantae</taxon>
        <taxon>Streptophyta</taxon>
        <taxon>Embryophyta</taxon>
        <taxon>Tracheophyta</taxon>
        <taxon>Spermatophyta</taxon>
        <taxon>Magnoliopsida</taxon>
        <taxon>eudicotyledons</taxon>
        <taxon>Gunneridae</taxon>
        <taxon>Pentapetalae</taxon>
        <taxon>asterids</taxon>
        <taxon>lamiids</taxon>
        <taxon>Solanales</taxon>
        <taxon>Solanaceae</taxon>
        <taxon>Nicotianoideae</taxon>
        <taxon>Nicotianeae</taxon>
        <taxon>Nicotiana</taxon>
    </lineage>
</organism>
<evidence type="ECO:0000256" key="1">
    <source>
        <dbReference type="ARBA" id="ARBA00007818"/>
    </source>
</evidence>
<keyword evidence="5" id="KW-1185">Reference proteome</keyword>
<comment type="caution">
    <text evidence="4">The sequence shown here is derived from an EMBL/GenBank/DDBJ whole genome shotgun (WGS) entry which is preliminary data.</text>
</comment>
<dbReference type="GO" id="GO:0008270">
    <property type="term" value="F:zinc ion binding"/>
    <property type="evidence" value="ECO:0007669"/>
    <property type="project" value="TreeGrafter"/>
</dbReference>
<dbReference type="Gramene" id="OIT05249">
    <property type="protein sequence ID" value="OIT05249"/>
    <property type="gene ID" value="A4A49_11265"/>
</dbReference>
<comment type="similarity">
    <text evidence="1">Belongs to the UPF0587 family.</text>
</comment>
<dbReference type="Proteomes" id="UP000187609">
    <property type="component" value="Unassembled WGS sequence"/>
</dbReference>
<dbReference type="SUPFAM" id="SSF141678">
    <property type="entry name" value="MAL13P1.257-like"/>
    <property type="match status" value="1"/>
</dbReference>
<evidence type="ECO:0000313" key="5">
    <source>
        <dbReference type="Proteomes" id="UP000187609"/>
    </source>
</evidence>
<dbReference type="SMR" id="A0A1J6JDW2"/>
<evidence type="ECO:0000256" key="2">
    <source>
        <dbReference type="ARBA" id="ARBA00022723"/>
    </source>
</evidence>
<reference evidence="4" key="1">
    <citation type="submission" date="2016-11" db="EMBL/GenBank/DDBJ databases">
        <title>The genome of Nicotiana attenuata.</title>
        <authorList>
            <person name="Xu S."/>
            <person name="Brockmoeller T."/>
            <person name="Gaquerel E."/>
            <person name="Navarro A."/>
            <person name="Kuhl H."/>
            <person name="Gase K."/>
            <person name="Ling Z."/>
            <person name="Zhou W."/>
            <person name="Kreitzer C."/>
            <person name="Stanke M."/>
            <person name="Tang H."/>
            <person name="Lyons E."/>
            <person name="Pandey P."/>
            <person name="Pandey S.P."/>
            <person name="Timmermann B."/>
            <person name="Baldwin I.T."/>
        </authorList>
    </citation>
    <scope>NUCLEOTIDE SEQUENCE [LARGE SCALE GENOMIC DNA]</scope>
    <source>
        <strain evidence="4">UT</strain>
    </source>
</reference>
<dbReference type="STRING" id="49451.A0A1J6JDW2"/>
<accession>A0A1J6JDW2</accession>
<evidence type="ECO:0000256" key="3">
    <source>
        <dbReference type="ARBA" id="ARBA00022833"/>
    </source>
</evidence>
<name>A0A1J6JDW2_NICAT</name>